<organism evidence="4">
    <name type="scientific">Rodentolepis nana</name>
    <name type="common">Dwarf tapeworm</name>
    <name type="synonym">Hymenolepis nana</name>
    <dbReference type="NCBI Taxonomy" id="102285"/>
    <lineage>
        <taxon>Eukaryota</taxon>
        <taxon>Metazoa</taxon>
        <taxon>Spiralia</taxon>
        <taxon>Lophotrochozoa</taxon>
        <taxon>Platyhelminthes</taxon>
        <taxon>Cestoda</taxon>
        <taxon>Eucestoda</taxon>
        <taxon>Cyclophyllidea</taxon>
        <taxon>Hymenolepididae</taxon>
        <taxon>Rodentolepis</taxon>
    </lineage>
</organism>
<sequence length="231" mass="26317">MLVNHKEYAVVKELIEFYSSPQKPTENNLDDNGETNESSRFELRKCREECKNTACQNEKFRNQQEIAKLSRRLRFLLDEANSLKGCPDSRPSRNEPSLPSNVIPAQQLLSNSKETCTVIKIPRTSWSNENHFNGDGPHPIIYYKNEPTQILQRPTPILRGAQKSRPKAIGEGDKTSKKATTLGKSEPIKRNEVLKELPNSIQRLTPKFASFSTHLPRVKSTKECVEKESVI</sequence>
<name>A0A0R3TRD5_RODNA</name>
<gene>
    <name evidence="2" type="ORF">HNAJ_LOCUS10139</name>
</gene>
<evidence type="ECO:0000313" key="2">
    <source>
        <dbReference type="EMBL" id="VDO07262.1"/>
    </source>
</evidence>
<reference evidence="2 3" key="2">
    <citation type="submission" date="2018-11" db="EMBL/GenBank/DDBJ databases">
        <authorList>
            <consortium name="Pathogen Informatics"/>
        </authorList>
    </citation>
    <scope>NUCLEOTIDE SEQUENCE [LARGE SCALE GENOMIC DNA]</scope>
</reference>
<evidence type="ECO:0000313" key="4">
    <source>
        <dbReference type="WBParaSite" id="HNAJ_0001014401-mRNA-1"/>
    </source>
</evidence>
<proteinExistence type="predicted"/>
<keyword evidence="3" id="KW-1185">Reference proteome</keyword>
<dbReference type="OrthoDB" id="6271715at2759"/>
<dbReference type="EMBL" id="UZAE01012896">
    <property type="protein sequence ID" value="VDO07262.1"/>
    <property type="molecule type" value="Genomic_DNA"/>
</dbReference>
<protein>
    <submittedName>
        <fullName evidence="2 4">Uncharacterized protein</fullName>
    </submittedName>
</protein>
<reference evidence="4" key="1">
    <citation type="submission" date="2017-02" db="UniProtKB">
        <authorList>
            <consortium name="WormBaseParasite"/>
        </authorList>
    </citation>
    <scope>IDENTIFICATION</scope>
</reference>
<dbReference type="Proteomes" id="UP000278807">
    <property type="component" value="Unassembled WGS sequence"/>
</dbReference>
<feature type="region of interest" description="Disordered" evidence="1">
    <location>
        <begin position="161"/>
        <end position="189"/>
    </location>
</feature>
<dbReference type="WBParaSite" id="HNAJ_0001014401-mRNA-1">
    <property type="protein sequence ID" value="HNAJ_0001014401-mRNA-1"/>
    <property type="gene ID" value="HNAJ_0001014401"/>
</dbReference>
<evidence type="ECO:0000313" key="3">
    <source>
        <dbReference type="Proteomes" id="UP000278807"/>
    </source>
</evidence>
<dbReference type="AlphaFoldDB" id="A0A0R3TRD5"/>
<evidence type="ECO:0000256" key="1">
    <source>
        <dbReference type="SAM" id="MobiDB-lite"/>
    </source>
</evidence>
<dbReference type="STRING" id="102285.A0A0R3TRD5"/>
<accession>A0A0R3TRD5</accession>